<evidence type="ECO:0008006" key="4">
    <source>
        <dbReference type="Google" id="ProtNLM"/>
    </source>
</evidence>
<protein>
    <recommendedName>
        <fullName evidence="4">Pheromone receptor</fullName>
    </recommendedName>
</protein>
<sequence length="331" mass="36880">MEIIIPTSTSSMDFDFNSARSTPYMSAPSTPRRFRDYFFSAPTSPNTVSEFYRHFDEFSVMSNDESSSSIPYSWEETPGTPQTSRKNSIRAEDDFAFDLSSGLDRAFLSAEELFDGGKIKPLKPPLGSTFDRCSLRSSPNSSTSPNSPKQNKGVIAQDIRGRQRVSSLSSSRSRRAARSLSPLRVSAYPWEEQEEHRPQQHSSKSSSTSKPSSSSASPSAITSSASKRKWRLKDFLLFRSASEGRATDKDPFKKFANKNSSFRSIDSPSTVNSSRRKGPFSAHELHYTVNKAVSEDLKKKTFLPYKQGILGKLAFNPAVHVLANGFGLRRH</sequence>
<dbReference type="Pfam" id="PF07816">
    <property type="entry name" value="DUF1645"/>
    <property type="match status" value="1"/>
</dbReference>
<organism evidence="2 3">
    <name type="scientific">Dillenia turbinata</name>
    <dbReference type="NCBI Taxonomy" id="194707"/>
    <lineage>
        <taxon>Eukaryota</taxon>
        <taxon>Viridiplantae</taxon>
        <taxon>Streptophyta</taxon>
        <taxon>Embryophyta</taxon>
        <taxon>Tracheophyta</taxon>
        <taxon>Spermatophyta</taxon>
        <taxon>Magnoliopsida</taxon>
        <taxon>eudicotyledons</taxon>
        <taxon>Gunneridae</taxon>
        <taxon>Pentapetalae</taxon>
        <taxon>Dilleniales</taxon>
        <taxon>Dilleniaceae</taxon>
        <taxon>Dillenia</taxon>
    </lineage>
</organism>
<accession>A0AAN8VQZ3</accession>
<gene>
    <name evidence="2" type="ORF">RJ641_029094</name>
</gene>
<dbReference type="EMBL" id="JBAMMX010000005">
    <property type="protein sequence ID" value="KAK6939563.1"/>
    <property type="molecule type" value="Genomic_DNA"/>
</dbReference>
<reference evidence="2 3" key="1">
    <citation type="submission" date="2023-12" db="EMBL/GenBank/DDBJ databases">
        <title>A high-quality genome assembly for Dillenia turbinata (Dilleniales).</title>
        <authorList>
            <person name="Chanderbali A."/>
        </authorList>
    </citation>
    <scope>NUCLEOTIDE SEQUENCE [LARGE SCALE GENOMIC DNA]</scope>
    <source>
        <strain evidence="2">LSX21</strain>
        <tissue evidence="2">Leaf</tissue>
    </source>
</reference>
<feature type="compositionally biased region" description="Low complexity" evidence="1">
    <location>
        <begin position="202"/>
        <end position="223"/>
    </location>
</feature>
<feature type="compositionally biased region" description="Low complexity" evidence="1">
    <location>
        <begin position="178"/>
        <end position="187"/>
    </location>
</feature>
<keyword evidence="3" id="KW-1185">Reference proteome</keyword>
<dbReference type="Proteomes" id="UP001370490">
    <property type="component" value="Unassembled WGS sequence"/>
</dbReference>
<name>A0AAN8VQZ3_9MAGN</name>
<evidence type="ECO:0000256" key="1">
    <source>
        <dbReference type="SAM" id="MobiDB-lite"/>
    </source>
</evidence>
<feature type="region of interest" description="Disordered" evidence="1">
    <location>
        <begin position="68"/>
        <end position="88"/>
    </location>
</feature>
<dbReference type="AlphaFoldDB" id="A0AAN8VQZ3"/>
<proteinExistence type="predicted"/>
<evidence type="ECO:0000313" key="2">
    <source>
        <dbReference type="EMBL" id="KAK6939563.1"/>
    </source>
</evidence>
<dbReference type="PANTHER" id="PTHR33095:SF14">
    <property type="entry name" value="AR781"/>
    <property type="match status" value="1"/>
</dbReference>
<evidence type="ECO:0000313" key="3">
    <source>
        <dbReference type="Proteomes" id="UP001370490"/>
    </source>
</evidence>
<feature type="compositionally biased region" description="Low complexity" evidence="1">
    <location>
        <begin position="137"/>
        <end position="148"/>
    </location>
</feature>
<feature type="region of interest" description="Disordered" evidence="1">
    <location>
        <begin position="130"/>
        <end position="223"/>
    </location>
</feature>
<dbReference type="InterPro" id="IPR012442">
    <property type="entry name" value="DUF1645_plant"/>
</dbReference>
<dbReference type="PANTHER" id="PTHR33095">
    <property type="entry name" value="OS07G0619500 PROTEIN"/>
    <property type="match status" value="1"/>
</dbReference>
<comment type="caution">
    <text evidence="2">The sequence shown here is derived from an EMBL/GenBank/DDBJ whole genome shotgun (WGS) entry which is preliminary data.</text>
</comment>